<accession>A0AAV4FVD4</accession>
<evidence type="ECO:0000313" key="1">
    <source>
        <dbReference type="EMBL" id="GFR77307.1"/>
    </source>
</evidence>
<keyword evidence="2" id="KW-1185">Reference proteome</keyword>
<protein>
    <submittedName>
        <fullName evidence="1">Uncharacterized protein</fullName>
    </submittedName>
</protein>
<dbReference type="AlphaFoldDB" id="A0AAV4FVD4"/>
<dbReference type="EMBL" id="BMAT01008074">
    <property type="protein sequence ID" value="GFR77307.1"/>
    <property type="molecule type" value="Genomic_DNA"/>
</dbReference>
<name>A0AAV4FVD4_9GAST</name>
<sequence>MSPLRSLVTARHCPFYIIDNLSLSQPVSLVFFSAQHKQFSALLTKSIHDAFSWNLKRMYPSQHCSIKDQELLPALMSVYLKAWCNHHNSE</sequence>
<proteinExistence type="predicted"/>
<reference evidence="1 2" key="1">
    <citation type="journal article" date="2021" name="Elife">
        <title>Chloroplast acquisition without the gene transfer in kleptoplastic sea slugs, Plakobranchus ocellatus.</title>
        <authorList>
            <person name="Maeda T."/>
            <person name="Takahashi S."/>
            <person name="Yoshida T."/>
            <person name="Shimamura S."/>
            <person name="Takaki Y."/>
            <person name="Nagai Y."/>
            <person name="Toyoda A."/>
            <person name="Suzuki Y."/>
            <person name="Arimoto A."/>
            <person name="Ishii H."/>
            <person name="Satoh N."/>
            <person name="Nishiyama T."/>
            <person name="Hasebe M."/>
            <person name="Maruyama T."/>
            <person name="Minagawa J."/>
            <person name="Obokata J."/>
            <person name="Shigenobu S."/>
        </authorList>
    </citation>
    <scope>NUCLEOTIDE SEQUENCE [LARGE SCALE GENOMIC DNA]</scope>
</reference>
<dbReference type="Proteomes" id="UP000762676">
    <property type="component" value="Unassembled WGS sequence"/>
</dbReference>
<evidence type="ECO:0000313" key="2">
    <source>
        <dbReference type="Proteomes" id="UP000762676"/>
    </source>
</evidence>
<organism evidence="1 2">
    <name type="scientific">Elysia marginata</name>
    <dbReference type="NCBI Taxonomy" id="1093978"/>
    <lineage>
        <taxon>Eukaryota</taxon>
        <taxon>Metazoa</taxon>
        <taxon>Spiralia</taxon>
        <taxon>Lophotrochozoa</taxon>
        <taxon>Mollusca</taxon>
        <taxon>Gastropoda</taxon>
        <taxon>Heterobranchia</taxon>
        <taxon>Euthyneura</taxon>
        <taxon>Panpulmonata</taxon>
        <taxon>Sacoglossa</taxon>
        <taxon>Placobranchoidea</taxon>
        <taxon>Plakobranchidae</taxon>
        <taxon>Elysia</taxon>
    </lineage>
</organism>
<comment type="caution">
    <text evidence="1">The sequence shown here is derived from an EMBL/GenBank/DDBJ whole genome shotgun (WGS) entry which is preliminary data.</text>
</comment>
<gene>
    <name evidence="1" type="ORF">ElyMa_003964600</name>
</gene>